<gene>
    <name evidence="1" type="ORF">FOJ82_13715</name>
</gene>
<organism evidence="1 2">
    <name type="scientific">Tessaracoccus rhinocerotis</name>
    <dbReference type="NCBI Taxonomy" id="1689449"/>
    <lineage>
        <taxon>Bacteria</taxon>
        <taxon>Bacillati</taxon>
        <taxon>Actinomycetota</taxon>
        <taxon>Actinomycetes</taxon>
        <taxon>Propionibacteriales</taxon>
        <taxon>Propionibacteriaceae</taxon>
        <taxon>Tessaracoccus</taxon>
    </lineage>
</organism>
<keyword evidence="2" id="KW-1185">Reference proteome</keyword>
<reference evidence="1 2" key="1">
    <citation type="submission" date="2019-07" db="EMBL/GenBank/DDBJ databases">
        <authorList>
            <person name="Zhou L.-Y."/>
        </authorList>
    </citation>
    <scope>NUCLEOTIDE SEQUENCE [LARGE SCALE GENOMIC DNA]</scope>
    <source>
        <strain evidence="1 2">YIM 101269</strain>
    </source>
</reference>
<sequence>MDPFTFEGDWSGQLIATAIHAGHDLRPEIAERLVLDEATRLREEDPFTDLLGARAPARVVVNRSRFETDLNRIREKAVYKNPADAWGLELWDEYPLPEDVIGRSLEVYDSFFEALGERLDEVAARGPFIVLDVHSYNFRREGPRQPDEPVMENPEINLGTGSLNMDLFGDVDAAFRLAMAAQHFDVRENVKFKGQNLAWWVHERYPRTGCVLALEFKKEFMDEWTGEPDHERIDFLADGLARCFEPMLGALPK</sequence>
<comment type="caution">
    <text evidence="1">The sequence shown here is derived from an EMBL/GenBank/DDBJ whole genome shotgun (WGS) entry which is preliminary data.</text>
</comment>
<dbReference type="OrthoDB" id="9785840at2"/>
<dbReference type="GO" id="GO:0016787">
    <property type="term" value="F:hydrolase activity"/>
    <property type="evidence" value="ECO:0007669"/>
    <property type="project" value="UniProtKB-KW"/>
</dbReference>
<dbReference type="InterPro" id="IPR007709">
    <property type="entry name" value="N-FG_amidohydro"/>
</dbReference>
<dbReference type="SUPFAM" id="SSF53187">
    <property type="entry name" value="Zn-dependent exopeptidases"/>
    <property type="match status" value="1"/>
</dbReference>
<dbReference type="Proteomes" id="UP000317638">
    <property type="component" value="Unassembled WGS sequence"/>
</dbReference>
<dbReference type="Pfam" id="PF05013">
    <property type="entry name" value="FGase"/>
    <property type="match status" value="1"/>
</dbReference>
<dbReference type="RefSeq" id="WP_143939063.1">
    <property type="nucleotide sequence ID" value="NZ_VKKG01000006.1"/>
</dbReference>
<dbReference type="Gene3D" id="3.40.630.40">
    <property type="entry name" value="Zn-dependent exopeptidases"/>
    <property type="match status" value="1"/>
</dbReference>
<protein>
    <submittedName>
        <fullName evidence="1">N-formylglutamate amidohydrolase</fullName>
    </submittedName>
</protein>
<evidence type="ECO:0000313" key="2">
    <source>
        <dbReference type="Proteomes" id="UP000317638"/>
    </source>
</evidence>
<name>A0A553JWW4_9ACTN</name>
<evidence type="ECO:0000313" key="1">
    <source>
        <dbReference type="EMBL" id="TRY16920.1"/>
    </source>
</evidence>
<dbReference type="AlphaFoldDB" id="A0A553JWW4"/>
<proteinExistence type="predicted"/>
<accession>A0A553JWW4</accession>
<dbReference type="EMBL" id="VKKG01000006">
    <property type="protein sequence ID" value="TRY16920.1"/>
    <property type="molecule type" value="Genomic_DNA"/>
</dbReference>
<keyword evidence="1" id="KW-0378">Hydrolase</keyword>